<feature type="compositionally biased region" description="Basic and acidic residues" evidence="2">
    <location>
        <begin position="668"/>
        <end position="686"/>
    </location>
</feature>
<evidence type="ECO:0000259" key="3">
    <source>
        <dbReference type="Pfam" id="PF07202"/>
    </source>
</evidence>
<feature type="compositionally biased region" description="Polar residues" evidence="2">
    <location>
        <begin position="290"/>
        <end position="310"/>
    </location>
</feature>
<feature type="domain" description="Centromere protein J C-terminal" evidence="3">
    <location>
        <begin position="1021"/>
        <end position="1055"/>
    </location>
</feature>
<dbReference type="Proteomes" id="UP001163046">
    <property type="component" value="Unassembled WGS sequence"/>
</dbReference>
<feature type="compositionally biased region" description="Acidic residues" evidence="2">
    <location>
        <begin position="493"/>
        <end position="503"/>
    </location>
</feature>
<comment type="caution">
    <text evidence="5">The sequence shown here is derived from an EMBL/GenBank/DDBJ whole genome shotgun (WGS) entry which is preliminary data.</text>
</comment>
<feature type="region of interest" description="Disordered" evidence="2">
    <location>
        <begin position="479"/>
        <end position="545"/>
    </location>
</feature>
<feature type="domain" description="Centromere protein J C-terminal" evidence="3">
    <location>
        <begin position="1060"/>
        <end position="1089"/>
    </location>
</feature>
<name>A0A9W9ZSK4_9CNID</name>
<feature type="domain" description="Centromere protein J C-terminal" evidence="3">
    <location>
        <begin position="915"/>
        <end position="945"/>
    </location>
</feature>
<dbReference type="OrthoDB" id="10252174at2759"/>
<dbReference type="EMBL" id="MU825874">
    <property type="protein sequence ID" value="KAJ7386942.1"/>
    <property type="molecule type" value="Genomic_DNA"/>
</dbReference>
<feature type="domain" description="CENPJ tubulin-binding region" evidence="4">
    <location>
        <begin position="158"/>
        <end position="218"/>
    </location>
</feature>
<accession>A0A9W9ZSK4</accession>
<evidence type="ECO:0000313" key="6">
    <source>
        <dbReference type="Proteomes" id="UP001163046"/>
    </source>
</evidence>
<dbReference type="GO" id="GO:0015631">
    <property type="term" value="F:tubulin binding"/>
    <property type="evidence" value="ECO:0007669"/>
    <property type="project" value="TreeGrafter"/>
</dbReference>
<dbReference type="InterPro" id="IPR058029">
    <property type="entry name" value="Tubulin-bd_CENPJ"/>
</dbReference>
<reference evidence="5" key="1">
    <citation type="submission" date="2023-01" db="EMBL/GenBank/DDBJ databases">
        <title>Genome assembly of the deep-sea coral Lophelia pertusa.</title>
        <authorList>
            <person name="Herrera S."/>
            <person name="Cordes E."/>
        </authorList>
    </citation>
    <scope>NUCLEOTIDE SEQUENCE</scope>
    <source>
        <strain evidence="5">USNM1676648</strain>
        <tissue evidence="5">Polyp</tissue>
    </source>
</reference>
<feature type="compositionally biased region" description="Basic and acidic residues" evidence="2">
    <location>
        <begin position="854"/>
        <end position="864"/>
    </location>
</feature>
<dbReference type="GO" id="GO:0061511">
    <property type="term" value="P:centriole elongation"/>
    <property type="evidence" value="ECO:0007669"/>
    <property type="project" value="TreeGrafter"/>
</dbReference>
<dbReference type="GO" id="GO:0005814">
    <property type="term" value="C:centriole"/>
    <property type="evidence" value="ECO:0007669"/>
    <property type="project" value="TreeGrafter"/>
</dbReference>
<feature type="region of interest" description="Disordered" evidence="2">
    <location>
        <begin position="668"/>
        <end position="716"/>
    </location>
</feature>
<dbReference type="InterPro" id="IPR009852">
    <property type="entry name" value="CENPJ_C_dom"/>
</dbReference>
<dbReference type="Pfam" id="PF07202">
    <property type="entry name" value="Tcp10_C"/>
    <property type="match status" value="4"/>
</dbReference>
<dbReference type="PANTHER" id="PTHR10331:SF6">
    <property type="entry name" value="SPINDLE ASSEMBLY ABNORMAL 4"/>
    <property type="match status" value="1"/>
</dbReference>
<dbReference type="AlphaFoldDB" id="A0A9W9ZSK4"/>
<evidence type="ECO:0000256" key="1">
    <source>
        <dbReference type="ARBA" id="ARBA00005627"/>
    </source>
</evidence>
<protein>
    <recommendedName>
        <fullName evidence="7">Centromere protein J</fullName>
    </recommendedName>
</protein>
<feature type="compositionally biased region" description="Basic and acidic residues" evidence="2">
    <location>
        <begin position="874"/>
        <end position="900"/>
    </location>
</feature>
<feature type="region of interest" description="Disordered" evidence="2">
    <location>
        <begin position="559"/>
        <end position="587"/>
    </location>
</feature>
<dbReference type="GO" id="GO:0005813">
    <property type="term" value="C:centrosome"/>
    <property type="evidence" value="ECO:0007669"/>
    <property type="project" value="TreeGrafter"/>
</dbReference>
<dbReference type="GO" id="GO:0060271">
    <property type="term" value="P:cilium assembly"/>
    <property type="evidence" value="ECO:0007669"/>
    <property type="project" value="TreeGrafter"/>
</dbReference>
<dbReference type="Pfam" id="PF25779">
    <property type="entry name" value="Tubulin-bind_CPAP"/>
    <property type="match status" value="1"/>
</dbReference>
<sequence length="1105" mass="123348">MTKAPPSFQSPVSTQELGRLWAGYNPATDSHNLENVRENNTALQCHKAPVMTQELERLWSHNPGVESLADVDSQVDEQSEVDAMSGVYPLYDSEPELGANEMEEVNAEEDMDSESEDEEEFEETLERNTTVIELEIHPKDATGMNEQQLDESNVEVDDEMRPIKPGIGGVSSVKTFEELLEQQLKLDEASKTVATTQSAIQKPQRTFLRKGQGLARFKGKSASSKAGAQNQEAASQATTVPQRKDKKAGNAVSNNKPSGGPVAQSRVTRKVASRSPQVVAEATEAATFGRLQQSRGSNGPKSQAASSGQTAALEEEELEEFELLEQAAANASFSSNSSVVVKVLAKARGNTLDSKHVISGRGVDSTNNRGPGGILSPVDTGYGSGDGKVALSVDDPGHTCIDGRMNELQENDSEDEGSDVTLQEMSLDSALELDNGCDDKRQTAGDQQKVLAPLYLHPTPSLAIEDDFNDEETWGAIKKHTGTRLENVKNSIEDDSDDDDDSDVTISDIFPLAISTPPAHFKGSQHQRSTEAGGSGADGLVASTPPTSALVSKLFPQLKPKQKAVQPATKQAATRSAGEEKTEESVDAIQSMAVREKLKELETEIDKFRTENAALAKMRSEREEGLKKLQTEINAFEKQKTEELERLELFREEELRKLRRERRVFEKYQKAARSMPDKKERDEIESLRGQTAELQEELKRRESRWSAASTRSRQRIEALEQQNKELQDEVKLLEHYRLQQWREDEQSKAKEDEDSRPKKPLQRKTAKTTEEESGPRLPLRHRSPPLRPDLVEAVPRSTPENATVDPENRLLITGVDANNNQAARPRPVDEKDASTDQLSKSSEGNSELSSIAKPQEDYMHEIQKPKQSPRRRSKTPDSGEKMKRNVHFQDEEKNNPHDPAENSNLNERTTRQDPREIMHSEGKVEKVNSDGSRVISFANGTRKDISVDGQTVIVTFFNGDIKQIMPDQRVIYYYSDAQTTHTTYPDGLEVLQFPSKQIEKHYRDGTKEIIFPDQTIKYLYPNGAEECVFSDGTIQKVSVEGERTIEFPNGQRETHTKYYKKREYPDGTVKTVYPDGRTETRYATGRVRVKDRDGRVLVDSSNQNR</sequence>
<feature type="region of interest" description="Disordered" evidence="2">
    <location>
        <begin position="740"/>
        <end position="927"/>
    </location>
</feature>
<evidence type="ECO:0008006" key="7">
    <source>
        <dbReference type="Google" id="ProtNLM"/>
    </source>
</evidence>
<organism evidence="5 6">
    <name type="scientific">Desmophyllum pertusum</name>
    <dbReference type="NCBI Taxonomy" id="174260"/>
    <lineage>
        <taxon>Eukaryota</taxon>
        <taxon>Metazoa</taxon>
        <taxon>Cnidaria</taxon>
        <taxon>Anthozoa</taxon>
        <taxon>Hexacorallia</taxon>
        <taxon>Scleractinia</taxon>
        <taxon>Caryophylliina</taxon>
        <taxon>Caryophylliidae</taxon>
        <taxon>Desmophyllum</taxon>
    </lineage>
</organism>
<evidence type="ECO:0000259" key="4">
    <source>
        <dbReference type="Pfam" id="PF25779"/>
    </source>
</evidence>
<dbReference type="Gene3D" id="2.60.450.20">
    <property type="match status" value="1"/>
</dbReference>
<keyword evidence="6" id="KW-1185">Reference proteome</keyword>
<feature type="domain" description="Centromere protein J C-terminal" evidence="3">
    <location>
        <begin position="985"/>
        <end position="1013"/>
    </location>
</feature>
<gene>
    <name evidence="5" type="ORF">OS493_003900</name>
</gene>
<dbReference type="InterPro" id="IPR047002">
    <property type="entry name" value="Tcp10_C_sf"/>
</dbReference>
<proteinExistence type="inferred from homology"/>
<feature type="region of interest" description="Disordered" evidence="2">
    <location>
        <begin position="214"/>
        <end position="316"/>
    </location>
</feature>
<evidence type="ECO:0000256" key="2">
    <source>
        <dbReference type="SAM" id="MobiDB-lite"/>
    </source>
</evidence>
<feature type="compositionally biased region" description="Low complexity" evidence="2">
    <location>
        <begin position="838"/>
        <end position="850"/>
    </location>
</feature>
<evidence type="ECO:0000313" key="5">
    <source>
        <dbReference type="EMBL" id="KAJ7386942.1"/>
    </source>
</evidence>
<feature type="compositionally biased region" description="Polar residues" evidence="2">
    <location>
        <begin position="221"/>
        <end position="241"/>
    </location>
</feature>
<feature type="compositionally biased region" description="Basic and acidic residues" evidence="2">
    <location>
        <begin position="740"/>
        <end position="757"/>
    </location>
</feature>
<dbReference type="PANTHER" id="PTHR10331">
    <property type="entry name" value="T COMPLEX PROTEIN 10"/>
    <property type="match status" value="1"/>
</dbReference>
<dbReference type="InterPro" id="IPR026581">
    <property type="entry name" value="TCP10L/CENPJ"/>
</dbReference>
<feature type="compositionally biased region" description="Basic and acidic residues" evidence="2">
    <location>
        <begin position="908"/>
        <end position="927"/>
    </location>
</feature>
<comment type="similarity">
    <text evidence="1">Belongs to the TCP10 family.</text>
</comment>